<keyword evidence="6" id="KW-0808">Transferase</keyword>
<keyword evidence="6" id="KW-0418">Kinase</keyword>
<gene>
    <name evidence="6" type="ORF">COV86_00100</name>
</gene>
<dbReference type="GO" id="GO:0046872">
    <property type="term" value="F:metal ion binding"/>
    <property type="evidence" value="ECO:0007669"/>
    <property type="project" value="UniProtKB-KW"/>
</dbReference>
<keyword evidence="5" id="KW-0812">Transmembrane</keyword>
<comment type="cofactor">
    <cofactor evidence="4">
        <name>Mg(2+)</name>
        <dbReference type="ChEBI" id="CHEBI:18420"/>
    </cofactor>
    <text evidence="4">Mn(2+), Zn(2+), Cd(2+) and Co(2+) support activity to lesser extents.</text>
</comment>
<keyword evidence="3" id="KW-0547">Nucleotide-binding</keyword>
<evidence type="ECO:0000256" key="2">
    <source>
        <dbReference type="PIRSR" id="PIRSR600829-2"/>
    </source>
</evidence>
<dbReference type="AlphaFoldDB" id="A0A2H0KR24"/>
<evidence type="ECO:0000313" key="6">
    <source>
        <dbReference type="EMBL" id="PIQ72973.1"/>
    </source>
</evidence>
<feature type="transmembrane region" description="Helical" evidence="5">
    <location>
        <begin position="91"/>
        <end position="112"/>
    </location>
</feature>
<dbReference type="EMBL" id="PCVL01000002">
    <property type="protein sequence ID" value="PIQ72973.1"/>
    <property type="molecule type" value="Genomic_DNA"/>
</dbReference>
<reference evidence="6 7" key="1">
    <citation type="submission" date="2017-09" db="EMBL/GenBank/DDBJ databases">
        <title>Depth-based differentiation of microbial function through sediment-hosted aquifers and enrichment of novel symbionts in the deep terrestrial subsurface.</title>
        <authorList>
            <person name="Probst A.J."/>
            <person name="Ladd B."/>
            <person name="Jarett J.K."/>
            <person name="Geller-Mcgrath D.E."/>
            <person name="Sieber C.M."/>
            <person name="Emerson J.B."/>
            <person name="Anantharaman K."/>
            <person name="Thomas B.C."/>
            <person name="Malmstrom R."/>
            <person name="Stieglmeier M."/>
            <person name="Klingl A."/>
            <person name="Woyke T."/>
            <person name="Ryan C.M."/>
            <person name="Banfield J.F."/>
        </authorList>
    </citation>
    <scope>NUCLEOTIDE SEQUENCE [LARGE SCALE GENOMIC DNA]</scope>
    <source>
        <strain evidence="6">CG11_big_fil_rev_8_21_14_0_20_35_14</strain>
    </source>
</reference>
<dbReference type="GO" id="GO:0008654">
    <property type="term" value="P:phospholipid biosynthetic process"/>
    <property type="evidence" value="ECO:0007669"/>
    <property type="project" value="InterPro"/>
</dbReference>
<dbReference type="Gene3D" id="1.10.3830.10">
    <property type="entry name" value="Diacylglycerol kinase (DAGK) domain"/>
    <property type="match status" value="1"/>
</dbReference>
<dbReference type="InterPro" id="IPR000829">
    <property type="entry name" value="DAGK"/>
</dbReference>
<keyword evidence="5" id="KW-1133">Transmembrane helix</keyword>
<feature type="binding site" evidence="3">
    <location>
        <begin position="89"/>
        <end position="90"/>
    </location>
    <ligand>
        <name>ATP</name>
        <dbReference type="ChEBI" id="CHEBI:30616"/>
    </ligand>
</feature>
<feature type="binding site" evidence="4">
    <location>
        <position position="71"/>
    </location>
    <ligand>
        <name>a divalent metal cation</name>
        <dbReference type="ChEBI" id="CHEBI:60240"/>
    </ligand>
</feature>
<dbReference type="GO" id="GO:0016020">
    <property type="term" value="C:membrane"/>
    <property type="evidence" value="ECO:0007669"/>
    <property type="project" value="InterPro"/>
</dbReference>
<evidence type="ECO:0000256" key="1">
    <source>
        <dbReference type="PIRSR" id="PIRSR600829-1"/>
    </source>
</evidence>
<dbReference type="Proteomes" id="UP000229570">
    <property type="component" value="Unassembled WGS sequence"/>
</dbReference>
<dbReference type="GO" id="GO:0005524">
    <property type="term" value="F:ATP binding"/>
    <property type="evidence" value="ECO:0007669"/>
    <property type="project" value="UniProtKB-KW"/>
</dbReference>
<feature type="transmembrane region" description="Helical" evidence="5">
    <location>
        <begin position="51"/>
        <end position="70"/>
    </location>
</feature>
<dbReference type="PANTHER" id="PTHR34299">
    <property type="entry name" value="DIACYLGLYCEROL KINASE"/>
    <property type="match status" value="1"/>
</dbReference>
<feature type="binding site" evidence="3">
    <location>
        <position position="71"/>
    </location>
    <ligand>
        <name>ATP</name>
        <dbReference type="ChEBI" id="CHEBI:30616"/>
    </ligand>
</feature>
<organism evidence="6 7">
    <name type="scientific">Candidatus Roizmanbacteria bacterium CG11_big_fil_rev_8_21_14_0_20_35_14</name>
    <dbReference type="NCBI Taxonomy" id="1974855"/>
    <lineage>
        <taxon>Bacteria</taxon>
        <taxon>Candidatus Roizmaniibacteriota</taxon>
    </lineage>
</organism>
<dbReference type="PANTHER" id="PTHR34299:SF1">
    <property type="entry name" value="DIACYLGLYCEROL KINASE"/>
    <property type="match status" value="1"/>
</dbReference>
<protein>
    <submittedName>
        <fullName evidence="6">UDP kinase</fullName>
    </submittedName>
</protein>
<keyword evidence="4" id="KW-0460">Magnesium</keyword>
<evidence type="ECO:0000256" key="4">
    <source>
        <dbReference type="PIRSR" id="PIRSR600829-4"/>
    </source>
</evidence>
<keyword evidence="4" id="KW-0479">Metal-binding</keyword>
<feature type="active site" description="Proton acceptor" evidence="1">
    <location>
        <position position="64"/>
    </location>
</feature>
<dbReference type="Pfam" id="PF01219">
    <property type="entry name" value="DAGK_prokar"/>
    <property type="match status" value="1"/>
</dbReference>
<dbReference type="GO" id="GO:0016301">
    <property type="term" value="F:kinase activity"/>
    <property type="evidence" value="ECO:0007669"/>
    <property type="project" value="UniProtKB-KW"/>
</dbReference>
<keyword evidence="3" id="KW-0067">ATP-binding</keyword>
<accession>A0A2H0KR24</accession>
<evidence type="ECO:0000256" key="5">
    <source>
        <dbReference type="SAM" id="Phobius"/>
    </source>
</evidence>
<dbReference type="CDD" id="cd14265">
    <property type="entry name" value="UDPK_IM_like"/>
    <property type="match status" value="1"/>
</dbReference>
<feature type="binding site" evidence="2">
    <location>
        <position position="64"/>
    </location>
    <ligand>
        <name>substrate</name>
    </ligand>
</feature>
<feature type="transmembrane region" description="Helical" evidence="5">
    <location>
        <begin position="28"/>
        <end position="45"/>
    </location>
</feature>
<comment type="caution">
    <text evidence="6">The sequence shown here is derived from an EMBL/GenBank/DDBJ whole genome shotgun (WGS) entry which is preliminary data.</text>
</comment>
<name>A0A2H0KR24_9BACT</name>
<sequence length="118" mass="13137">MLKQHTISVRHAVDGLVWALKTQPNYRTHLLLSIISIIASVVFKISYLEFLLIIFLITVGLVIETINTGFEQTTDAIDRKIREDIKIAKDVAAAAMLIYSIGATIIALIIFVPKFLGL</sequence>
<proteinExistence type="predicted"/>
<keyword evidence="5" id="KW-0472">Membrane</keyword>
<evidence type="ECO:0000256" key="3">
    <source>
        <dbReference type="PIRSR" id="PIRSR600829-3"/>
    </source>
</evidence>
<evidence type="ECO:0000313" key="7">
    <source>
        <dbReference type="Proteomes" id="UP000229570"/>
    </source>
</evidence>
<dbReference type="InterPro" id="IPR033717">
    <property type="entry name" value="UDPK"/>
</dbReference>